<protein>
    <submittedName>
        <fullName evidence="11">Sigma-54-dependent Fis family transcriptional regulator</fullName>
    </submittedName>
</protein>
<dbReference type="Pfam" id="PF00158">
    <property type="entry name" value="Sigma54_activat"/>
    <property type="match status" value="1"/>
</dbReference>
<keyword evidence="12" id="KW-1185">Reference proteome</keyword>
<dbReference type="RefSeq" id="WP_110307301.1">
    <property type="nucleotide sequence ID" value="NZ_QJHK01000012.1"/>
</dbReference>
<dbReference type="InterPro" id="IPR002078">
    <property type="entry name" value="Sigma_54_int"/>
</dbReference>
<dbReference type="Pfam" id="PF00072">
    <property type="entry name" value="Response_reg"/>
    <property type="match status" value="1"/>
</dbReference>
<dbReference type="Gene3D" id="3.40.50.300">
    <property type="entry name" value="P-loop containing nucleotide triphosphate hydrolases"/>
    <property type="match status" value="1"/>
</dbReference>
<dbReference type="InterPro" id="IPR058031">
    <property type="entry name" value="AAA_lid_NorR"/>
</dbReference>
<keyword evidence="4" id="KW-0902">Two-component regulatory system</keyword>
<dbReference type="Pfam" id="PF25601">
    <property type="entry name" value="AAA_lid_14"/>
    <property type="match status" value="1"/>
</dbReference>
<proteinExistence type="predicted"/>
<dbReference type="PANTHER" id="PTHR32071:SF81">
    <property type="entry name" value="PROPIONATE CATABOLISM OPERON REGULATORY PROTEIN"/>
    <property type="match status" value="1"/>
</dbReference>
<dbReference type="Gene3D" id="1.10.8.60">
    <property type="match status" value="1"/>
</dbReference>
<dbReference type="Pfam" id="PF02954">
    <property type="entry name" value="HTH_8"/>
    <property type="match status" value="1"/>
</dbReference>
<dbReference type="Gene3D" id="3.40.50.2300">
    <property type="match status" value="1"/>
</dbReference>
<name>A0A2V4BMY8_9FLAO</name>
<dbReference type="Proteomes" id="UP000247903">
    <property type="component" value="Unassembled WGS sequence"/>
</dbReference>
<evidence type="ECO:0000256" key="3">
    <source>
        <dbReference type="ARBA" id="ARBA00022840"/>
    </source>
</evidence>
<evidence type="ECO:0000256" key="1">
    <source>
        <dbReference type="ARBA" id="ARBA00022553"/>
    </source>
</evidence>
<feature type="domain" description="Response regulatory" evidence="10">
    <location>
        <begin position="3"/>
        <end position="117"/>
    </location>
</feature>
<dbReference type="InterPro" id="IPR011006">
    <property type="entry name" value="CheY-like_superfamily"/>
</dbReference>
<dbReference type="AlphaFoldDB" id="A0A2V4BMY8"/>
<dbReference type="GO" id="GO:0000160">
    <property type="term" value="P:phosphorelay signal transduction system"/>
    <property type="evidence" value="ECO:0007669"/>
    <property type="project" value="UniProtKB-KW"/>
</dbReference>
<dbReference type="InterPro" id="IPR025943">
    <property type="entry name" value="Sigma_54_int_dom_ATP-bd_2"/>
</dbReference>
<dbReference type="FunFam" id="3.40.50.2300:FF:000018">
    <property type="entry name" value="DNA-binding transcriptional regulator NtrC"/>
    <property type="match status" value="1"/>
</dbReference>
<keyword evidence="6" id="KW-0238">DNA-binding</keyword>
<dbReference type="FunFam" id="3.40.50.300:FF:000006">
    <property type="entry name" value="DNA-binding transcriptional regulator NtrC"/>
    <property type="match status" value="1"/>
</dbReference>
<evidence type="ECO:0000256" key="5">
    <source>
        <dbReference type="ARBA" id="ARBA00023015"/>
    </source>
</evidence>
<evidence type="ECO:0000256" key="6">
    <source>
        <dbReference type="ARBA" id="ARBA00023125"/>
    </source>
</evidence>
<dbReference type="InterPro" id="IPR025944">
    <property type="entry name" value="Sigma_54_int_dom_CS"/>
</dbReference>
<evidence type="ECO:0000313" key="12">
    <source>
        <dbReference type="Proteomes" id="UP000247903"/>
    </source>
</evidence>
<evidence type="ECO:0000256" key="2">
    <source>
        <dbReference type="ARBA" id="ARBA00022741"/>
    </source>
</evidence>
<dbReference type="InterPro" id="IPR003593">
    <property type="entry name" value="AAA+_ATPase"/>
</dbReference>
<dbReference type="GO" id="GO:0006355">
    <property type="term" value="P:regulation of DNA-templated transcription"/>
    <property type="evidence" value="ECO:0007669"/>
    <property type="project" value="InterPro"/>
</dbReference>
<dbReference type="InterPro" id="IPR027417">
    <property type="entry name" value="P-loop_NTPase"/>
</dbReference>
<organism evidence="11 12">
    <name type="scientific">Flavobacterium cheongpyeongense</name>
    <dbReference type="NCBI Taxonomy" id="2212651"/>
    <lineage>
        <taxon>Bacteria</taxon>
        <taxon>Pseudomonadati</taxon>
        <taxon>Bacteroidota</taxon>
        <taxon>Flavobacteriia</taxon>
        <taxon>Flavobacteriales</taxon>
        <taxon>Flavobacteriaceae</taxon>
        <taxon>Flavobacterium</taxon>
    </lineage>
</organism>
<dbReference type="PROSITE" id="PS50110">
    <property type="entry name" value="RESPONSE_REGULATORY"/>
    <property type="match status" value="1"/>
</dbReference>
<evidence type="ECO:0000256" key="8">
    <source>
        <dbReference type="PROSITE-ProRule" id="PRU00169"/>
    </source>
</evidence>
<reference evidence="11 12" key="1">
    <citation type="submission" date="2018-05" db="EMBL/GenBank/DDBJ databases">
        <title>Flavobacterium sp. strain IMCC34759, incomplete genome.</title>
        <authorList>
            <person name="Joung Y."/>
            <person name="Cho J."/>
        </authorList>
    </citation>
    <scope>NUCLEOTIDE SEQUENCE [LARGE SCALE GENOMIC DNA]</scope>
    <source>
        <strain evidence="11 12">IMCC34759</strain>
    </source>
</reference>
<comment type="caution">
    <text evidence="11">The sequence shown here is derived from an EMBL/GenBank/DDBJ whole genome shotgun (WGS) entry which is preliminary data.</text>
</comment>
<evidence type="ECO:0000256" key="4">
    <source>
        <dbReference type="ARBA" id="ARBA00023012"/>
    </source>
</evidence>
<evidence type="ECO:0000313" key="11">
    <source>
        <dbReference type="EMBL" id="PXY40211.1"/>
    </source>
</evidence>
<dbReference type="InterPro" id="IPR009057">
    <property type="entry name" value="Homeodomain-like_sf"/>
</dbReference>
<evidence type="ECO:0000259" key="10">
    <source>
        <dbReference type="PROSITE" id="PS50110"/>
    </source>
</evidence>
<dbReference type="GO" id="GO:0005524">
    <property type="term" value="F:ATP binding"/>
    <property type="evidence" value="ECO:0007669"/>
    <property type="project" value="UniProtKB-KW"/>
</dbReference>
<sequence length="449" mass="50499">MLKILLIEDDISFCKLLEKFLIKKTYEVRIAFSATEARLCIKKESFDLILTDLRLPDCDGIVLMKEIKESYPQIPVVLMTGYSDVSTAVKAIKNGASDYISKPFNPDEVLLVITNALQTSTPVVEKETKKEKKNPAKQNNTAENDFVKGISVASKKLLEHIKLVSPTDMSVLIIGESGTGKEIIAKSIHQQSHRKNNNFIAVDCGAIPKELAASEFFGHLKGSFTGAISDKTGYFEAANGGTIFLDEIGNLSYENQIQLLRALQERKIKPVGSNKEINVDIRIITATNEDLREAVKNGDFREDLYHRINEFSIQSPSLTDRAEDLMIFADYFLEKANQQLNKNIIGFSSEVVAIFQKYSWPGNLRELQNCIKRSTLLSQGAFIETDVLPAEFFQTEKQSNLDSFSLSDNEKEAIIHALSRTQNNKTEAAKLLKITRKTLYNKLKHYNLD</sequence>
<feature type="domain" description="Sigma-54 factor interaction" evidence="9">
    <location>
        <begin position="147"/>
        <end position="376"/>
    </location>
</feature>
<dbReference type="PANTHER" id="PTHR32071">
    <property type="entry name" value="TRANSCRIPTIONAL REGULATORY PROTEIN"/>
    <property type="match status" value="1"/>
</dbReference>
<dbReference type="SMART" id="SM00382">
    <property type="entry name" value="AAA"/>
    <property type="match status" value="1"/>
</dbReference>
<keyword evidence="2" id="KW-0547">Nucleotide-binding</keyword>
<keyword evidence="3" id="KW-0067">ATP-binding</keyword>
<dbReference type="PRINTS" id="PR01590">
    <property type="entry name" value="HTHFIS"/>
</dbReference>
<dbReference type="CDD" id="cd00009">
    <property type="entry name" value="AAA"/>
    <property type="match status" value="1"/>
</dbReference>
<dbReference type="PROSITE" id="PS00675">
    <property type="entry name" value="SIGMA54_INTERACT_1"/>
    <property type="match status" value="1"/>
</dbReference>
<gene>
    <name evidence="11" type="ORF">DMB65_14195</name>
</gene>
<dbReference type="InterPro" id="IPR025662">
    <property type="entry name" value="Sigma_54_int_dom_ATP-bd_1"/>
</dbReference>
<dbReference type="SUPFAM" id="SSF52540">
    <property type="entry name" value="P-loop containing nucleoside triphosphate hydrolases"/>
    <property type="match status" value="1"/>
</dbReference>
<dbReference type="SUPFAM" id="SSF52172">
    <property type="entry name" value="CheY-like"/>
    <property type="match status" value="1"/>
</dbReference>
<evidence type="ECO:0000259" key="9">
    <source>
        <dbReference type="PROSITE" id="PS50045"/>
    </source>
</evidence>
<dbReference type="PROSITE" id="PS50045">
    <property type="entry name" value="SIGMA54_INTERACT_4"/>
    <property type="match status" value="1"/>
</dbReference>
<dbReference type="GO" id="GO:0043565">
    <property type="term" value="F:sequence-specific DNA binding"/>
    <property type="evidence" value="ECO:0007669"/>
    <property type="project" value="InterPro"/>
</dbReference>
<keyword evidence="5" id="KW-0805">Transcription regulation</keyword>
<evidence type="ECO:0000256" key="7">
    <source>
        <dbReference type="ARBA" id="ARBA00023163"/>
    </source>
</evidence>
<dbReference type="PROSITE" id="PS00676">
    <property type="entry name" value="SIGMA54_INTERACT_2"/>
    <property type="match status" value="1"/>
</dbReference>
<dbReference type="SMART" id="SM00448">
    <property type="entry name" value="REC"/>
    <property type="match status" value="1"/>
</dbReference>
<keyword evidence="1 8" id="KW-0597">Phosphoprotein</keyword>
<dbReference type="InterPro" id="IPR001789">
    <property type="entry name" value="Sig_transdc_resp-reg_receiver"/>
</dbReference>
<dbReference type="PROSITE" id="PS00688">
    <property type="entry name" value="SIGMA54_INTERACT_3"/>
    <property type="match status" value="1"/>
</dbReference>
<keyword evidence="7" id="KW-0804">Transcription</keyword>
<dbReference type="EMBL" id="QJHK01000012">
    <property type="protein sequence ID" value="PXY40211.1"/>
    <property type="molecule type" value="Genomic_DNA"/>
</dbReference>
<dbReference type="Gene3D" id="1.10.10.60">
    <property type="entry name" value="Homeodomain-like"/>
    <property type="match status" value="1"/>
</dbReference>
<accession>A0A2V4BMY8</accession>
<dbReference type="OrthoDB" id="5401077at2"/>
<dbReference type="SUPFAM" id="SSF46689">
    <property type="entry name" value="Homeodomain-like"/>
    <property type="match status" value="1"/>
</dbReference>
<feature type="modified residue" description="4-aspartylphosphate" evidence="8">
    <location>
        <position position="52"/>
    </location>
</feature>
<dbReference type="InterPro" id="IPR002197">
    <property type="entry name" value="HTH_Fis"/>
</dbReference>